<reference evidence="2" key="1">
    <citation type="submission" date="2017-07" db="EMBL/GenBank/DDBJ databases">
        <authorList>
            <person name="Mikheyev A."/>
            <person name="Grau M."/>
        </authorList>
    </citation>
    <scope>NUCLEOTIDE SEQUENCE</scope>
    <source>
        <tissue evidence="2">Venom_gland</tissue>
    </source>
</reference>
<sequence length="160" mass="18022">MMSLVSLPDWNSCDDLSKLQSLLCSPSFRISSILPFVKNIPEDSISGLSIHVLCDTCLGHHEAGIDKLLDRCPEAVIPYAQHELRDEHQALWWNKLLPELCKRTRHVGENYPVFLSSLQETLSVIATALELKDFLNVLPEDGNAAFFLPHLLQCSKRLVT</sequence>
<evidence type="ECO:0000259" key="1">
    <source>
        <dbReference type="Pfam" id="PF14763"/>
    </source>
</evidence>
<dbReference type="GO" id="GO:0031084">
    <property type="term" value="C:BLOC-2 complex"/>
    <property type="evidence" value="ECO:0007669"/>
    <property type="project" value="TreeGrafter"/>
</dbReference>
<feature type="domain" description="BLOC-2 complex member HPS3 C-terminal" evidence="1">
    <location>
        <begin position="4"/>
        <end position="157"/>
    </location>
</feature>
<dbReference type="Pfam" id="PF14763">
    <property type="entry name" value="HPS3_C"/>
    <property type="match status" value="1"/>
</dbReference>
<organism evidence="2">
    <name type="scientific">Micrurus surinamensis</name>
    <name type="common">Surinam coral snake</name>
    <dbReference type="NCBI Taxonomy" id="129470"/>
    <lineage>
        <taxon>Eukaryota</taxon>
        <taxon>Metazoa</taxon>
        <taxon>Chordata</taxon>
        <taxon>Craniata</taxon>
        <taxon>Vertebrata</taxon>
        <taxon>Euteleostomi</taxon>
        <taxon>Lepidosauria</taxon>
        <taxon>Squamata</taxon>
        <taxon>Bifurcata</taxon>
        <taxon>Unidentata</taxon>
        <taxon>Episquamata</taxon>
        <taxon>Toxicofera</taxon>
        <taxon>Serpentes</taxon>
        <taxon>Colubroidea</taxon>
        <taxon>Elapidae</taxon>
        <taxon>Elapinae</taxon>
        <taxon>Micrurus</taxon>
    </lineage>
</organism>
<dbReference type="EMBL" id="IACN01043838">
    <property type="protein sequence ID" value="LAB51920.1"/>
    <property type="molecule type" value="Transcribed_RNA"/>
</dbReference>
<dbReference type="InterPro" id="IPR017216">
    <property type="entry name" value="HPS3"/>
</dbReference>
<protein>
    <recommendedName>
        <fullName evidence="1">BLOC-2 complex member HPS3 C-terminal domain-containing protein</fullName>
    </recommendedName>
</protein>
<name>A0A2D4P1S5_MICSU</name>
<dbReference type="GO" id="GO:0005737">
    <property type="term" value="C:cytoplasm"/>
    <property type="evidence" value="ECO:0007669"/>
    <property type="project" value="TreeGrafter"/>
</dbReference>
<proteinExistence type="predicted"/>
<reference evidence="2" key="2">
    <citation type="submission" date="2017-11" db="EMBL/GenBank/DDBJ databases">
        <title>Coralsnake Venomics: Analyses of Venom Gland Transcriptomes and Proteomes of Six Brazilian Taxa.</title>
        <authorList>
            <person name="Aird S.D."/>
            <person name="Jorge da Silva N."/>
            <person name="Qiu L."/>
            <person name="Villar-Briones A."/>
            <person name="Aparecida-Saddi V."/>
            <person name="Campos-Telles M.P."/>
            <person name="Grau M."/>
            <person name="Mikheyev A.S."/>
        </authorList>
    </citation>
    <scope>NUCLEOTIDE SEQUENCE</scope>
    <source>
        <tissue evidence="2">Venom_gland</tissue>
    </source>
</reference>
<dbReference type="PANTHER" id="PTHR28633">
    <property type="entry name" value="HERMANSKY-PUDLAK SYNDROME 3 PROTEIN"/>
    <property type="match status" value="1"/>
</dbReference>
<accession>A0A2D4P1S5</accession>
<dbReference type="AlphaFoldDB" id="A0A2D4P1S5"/>
<dbReference type="InterPro" id="IPR029438">
    <property type="entry name" value="HPS3_C"/>
</dbReference>
<dbReference type="PANTHER" id="PTHR28633:SF1">
    <property type="entry name" value="BLOC-2 COMPLEX MEMBER HPS3"/>
    <property type="match status" value="1"/>
</dbReference>
<evidence type="ECO:0000313" key="2">
    <source>
        <dbReference type="EMBL" id="LAB51920.1"/>
    </source>
</evidence>